<evidence type="ECO:0000256" key="7">
    <source>
        <dbReference type="SAM" id="MobiDB-lite"/>
    </source>
</evidence>
<feature type="region of interest" description="Disordered" evidence="7">
    <location>
        <begin position="713"/>
        <end position="1035"/>
    </location>
</feature>
<feature type="region of interest" description="Disordered" evidence="7">
    <location>
        <begin position="568"/>
        <end position="593"/>
    </location>
</feature>
<dbReference type="GO" id="GO:0004527">
    <property type="term" value="F:exonuclease activity"/>
    <property type="evidence" value="ECO:0007669"/>
    <property type="project" value="UniProtKB-KW"/>
</dbReference>
<evidence type="ECO:0000256" key="4">
    <source>
        <dbReference type="ARBA" id="ARBA00022801"/>
    </source>
</evidence>
<feature type="compositionally biased region" description="Basic and acidic residues" evidence="7">
    <location>
        <begin position="1137"/>
        <end position="1148"/>
    </location>
</feature>
<feature type="compositionally biased region" description="Acidic residues" evidence="7">
    <location>
        <begin position="517"/>
        <end position="530"/>
    </location>
</feature>
<keyword evidence="4" id="KW-0378">Hydrolase</keyword>
<feature type="compositionally biased region" description="Low complexity" evidence="7">
    <location>
        <begin position="1306"/>
        <end position="1342"/>
    </location>
</feature>
<keyword evidence="6" id="KW-0539">Nucleus</keyword>
<feature type="compositionally biased region" description="Acidic residues" evidence="7">
    <location>
        <begin position="163"/>
        <end position="172"/>
    </location>
</feature>
<dbReference type="SMART" id="SM00479">
    <property type="entry name" value="EXOIII"/>
    <property type="match status" value="1"/>
</dbReference>
<feature type="region of interest" description="Disordered" evidence="7">
    <location>
        <begin position="1279"/>
        <end position="1645"/>
    </location>
</feature>
<feature type="region of interest" description="Disordered" evidence="7">
    <location>
        <begin position="1883"/>
        <end position="1908"/>
    </location>
</feature>
<keyword evidence="5 9" id="KW-0269">Exonuclease</keyword>
<keyword evidence="3" id="KW-0540">Nuclease</keyword>
<dbReference type="InterPro" id="IPR012337">
    <property type="entry name" value="RNaseH-like_sf"/>
</dbReference>
<feature type="compositionally biased region" description="Low complexity" evidence="7">
    <location>
        <begin position="1741"/>
        <end position="1754"/>
    </location>
</feature>
<feature type="compositionally biased region" description="Basic residues" evidence="7">
    <location>
        <begin position="983"/>
        <end position="1007"/>
    </location>
</feature>
<proteinExistence type="evidence at transcript level"/>
<evidence type="ECO:0000256" key="5">
    <source>
        <dbReference type="ARBA" id="ARBA00022839"/>
    </source>
</evidence>
<dbReference type="SUPFAM" id="SSF53098">
    <property type="entry name" value="Ribonuclease H-like"/>
    <property type="match status" value="1"/>
</dbReference>
<evidence type="ECO:0000256" key="1">
    <source>
        <dbReference type="ARBA" id="ARBA00004123"/>
    </source>
</evidence>
<feature type="compositionally biased region" description="Low complexity" evidence="7">
    <location>
        <begin position="571"/>
        <end position="585"/>
    </location>
</feature>
<feature type="compositionally biased region" description="Basic and acidic residues" evidence="7">
    <location>
        <begin position="489"/>
        <end position="503"/>
    </location>
</feature>
<dbReference type="EMBL" id="IACT01002578">
    <property type="protein sequence ID" value="LAC21847.1"/>
    <property type="molecule type" value="mRNA"/>
</dbReference>
<feature type="compositionally biased region" description="Polar residues" evidence="7">
    <location>
        <begin position="1476"/>
        <end position="1497"/>
    </location>
</feature>
<dbReference type="FunFam" id="3.30.420.10:FF:000019">
    <property type="entry name" value="RNA exonuclease NEF-sp"/>
    <property type="match status" value="1"/>
</dbReference>
<comment type="subcellular location">
    <subcellularLocation>
        <location evidence="1">Nucleus</location>
    </subcellularLocation>
</comment>
<dbReference type="InterPro" id="IPR047021">
    <property type="entry name" value="REXO1/3/4-like"/>
</dbReference>
<comment type="similarity">
    <text evidence="2">Belongs to the REXO1/REXO3 family.</text>
</comment>
<dbReference type="GO" id="GO:0003676">
    <property type="term" value="F:nucleic acid binding"/>
    <property type="evidence" value="ECO:0007669"/>
    <property type="project" value="InterPro"/>
</dbReference>
<dbReference type="CDD" id="cd06145">
    <property type="entry name" value="REX1_like"/>
    <property type="match status" value="1"/>
</dbReference>
<dbReference type="Pfam" id="PF15870">
    <property type="entry name" value="EloA-BP1"/>
    <property type="match status" value="1"/>
</dbReference>
<feature type="domain" description="Exonuclease" evidence="8">
    <location>
        <begin position="2089"/>
        <end position="2248"/>
    </location>
</feature>
<feature type="compositionally biased region" description="Low complexity" evidence="7">
    <location>
        <begin position="1279"/>
        <end position="1296"/>
    </location>
</feature>
<dbReference type="GO" id="GO:0005634">
    <property type="term" value="C:nucleus"/>
    <property type="evidence" value="ECO:0007669"/>
    <property type="project" value="UniProtKB-SubCell"/>
</dbReference>
<feature type="compositionally biased region" description="Basic and acidic residues" evidence="7">
    <location>
        <begin position="915"/>
        <end position="982"/>
    </location>
</feature>
<dbReference type="PANTHER" id="PTHR12801">
    <property type="entry name" value="RNA EXONUCLEASE REXO1 / RECO3 FAMILY MEMBER-RELATED"/>
    <property type="match status" value="1"/>
</dbReference>
<feature type="region of interest" description="Disordered" evidence="7">
    <location>
        <begin position="463"/>
        <end position="532"/>
    </location>
</feature>
<feature type="region of interest" description="Disordered" evidence="7">
    <location>
        <begin position="1736"/>
        <end position="1783"/>
    </location>
</feature>
<name>A0A6A7FTK6_9CRUS</name>
<feature type="compositionally biased region" description="Low complexity" evidence="7">
    <location>
        <begin position="1888"/>
        <end position="1906"/>
    </location>
</feature>
<feature type="region of interest" description="Disordered" evidence="7">
    <location>
        <begin position="78"/>
        <end position="105"/>
    </location>
</feature>
<accession>A0A6A7FTK6</accession>
<evidence type="ECO:0000313" key="9">
    <source>
        <dbReference type="EMBL" id="LAC21847.1"/>
    </source>
</evidence>
<feature type="compositionally biased region" description="Acidic residues" evidence="7">
    <location>
        <begin position="332"/>
        <end position="357"/>
    </location>
</feature>
<sequence length="2253" mass="245973">MLPHKKYFSSVPCPDNEEGECWRPYCHFFHKFKSTVNNRTLRNKNIEQQSWPVTAGGMNSTHSLGLIASAAPSSSVSVAPSSSVSAAPSSSVSAAPSNLASAVPSSSGLQSAAASSVSVNSSTASSFSGADNSAFSVPATSGTATEIITSTAAGSSSSQYSVESDDLSNELDDTADDKLQIDEEAMTSRDSEDNLPEQGNDQLTAVNNDGTSNDTSDKNDTDSTVDKEKCLNVPDTNNGSDTNKDKCLNVPDTNNGSYTNKEKCLNVPDTNNGNDTNKDKCLNVPDANNGSYTNKEKCLNVPDTNNGNDTNKDKCLNVPDANNGSYTQENMEKDDAEANDVTEDDAEATDITEESQDETLQQNSCLGSEHDSDTQSVVQSPDSNALLSETLLQSDLLKKLVSEAVKKYISDNPLLANVDPSKIVRKINTSAIANSIALKPVISSTTASSSVINAAAAGDNPKKRRLYLRPSGIPDYKPTPISELKRRRSANECRNSNDNKLEDMGTDYCPSTKAADDSETTDFSSDDNDNEQEKRNLEFDMLEEVMAEKSKSNAELYKSKEFRKRKKALGKVKSSVSTSKSATASDADDSSKIDVNHSCKENIEGKELLTTAANDKTSNRVEEVFSKPHILVPVISSQIKRKPWTPGSKPIMKPMPDMLEAMLQVLDGVSSIKNAEKSATPPAVATETYKIADLGKEIESLTNLTGEKTAANDMEKSGVDELEKQAENKDSDKPLNTDNNNEKTNEEIKDTDKSELSVSDKDKFVDQKETKCDSPACDIKKNEESKGKHGKDDKKREATCSTNKKDSKDKSELRKKDLNDTKDDSKNVNDESEKARKNEGTDQSNSDALDKKGSSDCDSERSDHKRKRSRSRDRSSSREHRRRKRRRREKKKRKHNKSKKKRRKRSYSTDYESQDAEHSDNEARGGVDGENYDKELNIKQEKSDSEKSNRNSEKYNENASKDLKSDEDFHSDYSDSRRDNRSRSKKRKHSKHRKKGKHKHRKRRHHSSSYDSSSSNNSSSRKKKRHADLNKVKQEEYVDVIDLTIIKDESESDDNIQPVVVANVKQEKNKDEDSAKENLFQNEPVKVKLEEESNAARNAAKLSNIELKESEEAEKKDKKTLETSEAERAEGFTSAVEDEKSGPVKSERSNNNNNRHSHSRTTSVDSNNTEIHGDANTAPPSPTPNDDDDIDINVEPPADDGIVTTLTASISKGLSELSSVFSTKTKVLTEISIFDSLIDSNMSSSIKTIRKKKLVEELSSSSLTPTLTVAEDLLKKVISSSSTTTTSSHRSSTSSRTHSKSKLETETSSSKQVSKTSSKSSSSSNSYKSSSVLSSTKDSSSKSSKRRSSGSTDSKVSVSNINDSGKSSQDHQKHSHKTYSKDQQEKSSSRHESSSSSDRKRTTSSGSNNNKKEVASSSKSKSSCHSSSGSSSGSKSRSQKDSESSNKKESKSDMSKSKSDMSKSKTDMSKSKSHGSKNAVNQQVSKSSKTPPSQESEGISDRDTFCFNRGPSGFSSGEEDTYSLGGGEGDCSPLPDLSALDDIPEEDWDHLLSGTAQSAAGADDDAVAEDECLRLYNDFQQPEPPLPSAGKKRASSTSSSGDSTAAGLSSTKSSIQRKAHPGASGNLLRRPNLQSLPHRRKTPDQIMIERYAKLKSEKDSLLKEMSAQRAELERRSGATGISLSTAATTAGKGITHNTTAASAAAGTALPLGGSKKPRIGPVSNVSAMLSASKTLKRRLPEAAVSSRPSPSSASKYKNPSTSDADRKKNPAIPTLATAGGKGFKRVPHIPKSELLARPVIASEFGGKVPQNIRQRYLNSFVDEALKFADDQTQAFKIAVSEEKICYKRASSRAVYLSLAVNTTKRLRGATVSDQAKEIMEEIDLDSITPTPSSSSGGAASSAHPAPLRIPTHNRVQSHFSTMVGGGQKGSWSIEKPVKADIQAKMDSLTGVKLYQYVLRYLASQEQLTENGYPQAHPDVKGKAIAKAGSRKRISPSPTERHCARCGTIFLVDKWGFPKIFARCVYHWGRANKRRGACGWEARYSCCQGDGESDGCCLASTHVSDNHHPDNLTGFVRTLPKEPDRTGDFGVYALDCEMCYTTDGNELTRITVVNFKNDVVYESYVQPDNHILDYNTRFSGISEEDLEDVSTTLVDVQAALLSRFSASTVLIGHSLESDFMALKLIHNNVIDTSFMFPHKMGPPFKRALRNLASEYLKKIIQNDVGGHDSTEDAITCMDLLHWKIKEDLKRASNV</sequence>
<feature type="compositionally biased region" description="Basic and acidic residues" evidence="7">
    <location>
        <begin position="1065"/>
        <end position="1076"/>
    </location>
</feature>
<evidence type="ECO:0000256" key="6">
    <source>
        <dbReference type="ARBA" id="ARBA00023242"/>
    </source>
</evidence>
<feature type="compositionally biased region" description="Polar residues" evidence="7">
    <location>
        <begin position="320"/>
        <end position="329"/>
    </location>
</feature>
<dbReference type="InterPro" id="IPR013520">
    <property type="entry name" value="Ribonucl_H"/>
</dbReference>
<feature type="compositionally biased region" description="Basic and acidic residues" evidence="7">
    <location>
        <begin position="1438"/>
        <end position="1470"/>
    </location>
</feature>
<dbReference type="InterPro" id="IPR036397">
    <property type="entry name" value="RNaseH_sf"/>
</dbReference>
<feature type="compositionally biased region" description="Low complexity" evidence="7">
    <location>
        <begin position="1595"/>
        <end position="1611"/>
    </location>
</feature>
<feature type="compositionally biased region" description="Basic and acidic residues" evidence="7">
    <location>
        <begin position="1106"/>
        <end position="1130"/>
    </location>
</feature>
<feature type="compositionally biased region" description="Basic and acidic residues" evidence="7">
    <location>
        <begin position="1379"/>
        <end position="1401"/>
    </location>
</feature>
<dbReference type="InterPro" id="IPR034922">
    <property type="entry name" value="REX1-like_exo"/>
</dbReference>
<protein>
    <submittedName>
        <fullName evidence="9">RNA exonuclease 1 homolog</fullName>
    </submittedName>
</protein>
<dbReference type="InterPro" id="IPR031736">
    <property type="entry name" value="REXO1-like_dom"/>
</dbReference>
<feature type="compositionally biased region" description="Low complexity" evidence="7">
    <location>
        <begin position="1349"/>
        <end position="1359"/>
    </location>
</feature>
<feature type="region of interest" description="Disordered" evidence="7">
    <location>
        <begin position="1064"/>
        <end position="1200"/>
    </location>
</feature>
<dbReference type="PANTHER" id="PTHR12801:SF115">
    <property type="entry name" value="FI18136P1-RELATED"/>
    <property type="match status" value="1"/>
</dbReference>
<reference evidence="9" key="1">
    <citation type="submission" date="2017-11" db="EMBL/GenBank/DDBJ databases">
        <title>The sensing device of the deep-sea amphipod.</title>
        <authorList>
            <person name="Kobayashi H."/>
            <person name="Nagahama T."/>
            <person name="Arai W."/>
            <person name="Sasagawa Y."/>
            <person name="Umeda M."/>
            <person name="Hayashi T."/>
            <person name="Nikaido I."/>
            <person name="Watanabe H."/>
            <person name="Oguri K."/>
            <person name="Kitazato H."/>
            <person name="Fujioka K."/>
            <person name="Kido Y."/>
            <person name="Takami H."/>
        </authorList>
    </citation>
    <scope>NUCLEOTIDE SEQUENCE</scope>
    <source>
        <tissue evidence="9">Whole body</tissue>
    </source>
</reference>
<organism evidence="9">
    <name type="scientific">Hirondellea gigas</name>
    <dbReference type="NCBI Taxonomy" id="1518452"/>
    <lineage>
        <taxon>Eukaryota</taxon>
        <taxon>Metazoa</taxon>
        <taxon>Ecdysozoa</taxon>
        <taxon>Arthropoda</taxon>
        <taxon>Crustacea</taxon>
        <taxon>Multicrustacea</taxon>
        <taxon>Malacostraca</taxon>
        <taxon>Eumalacostraca</taxon>
        <taxon>Peracarida</taxon>
        <taxon>Amphipoda</taxon>
        <taxon>Amphilochidea</taxon>
        <taxon>Lysianassida</taxon>
        <taxon>Lysianassidira</taxon>
        <taxon>Lysianassoidea</taxon>
        <taxon>Lysianassidae</taxon>
        <taxon>Hirondellea</taxon>
    </lineage>
</organism>
<feature type="compositionally biased region" description="Basic and acidic residues" evidence="7">
    <location>
        <begin position="215"/>
        <end position="230"/>
    </location>
</feature>
<feature type="compositionally biased region" description="Basic residues" evidence="7">
    <location>
        <begin position="879"/>
        <end position="906"/>
    </location>
</feature>
<feature type="compositionally biased region" description="Basic and acidic residues" evidence="7">
    <location>
        <begin position="848"/>
        <end position="863"/>
    </location>
</feature>
<feature type="compositionally biased region" description="Low complexity" evidence="7">
    <location>
        <begin position="1009"/>
        <end position="1019"/>
    </location>
</feature>
<evidence type="ECO:0000256" key="2">
    <source>
        <dbReference type="ARBA" id="ARBA00006357"/>
    </source>
</evidence>
<evidence type="ECO:0000256" key="3">
    <source>
        <dbReference type="ARBA" id="ARBA00022722"/>
    </source>
</evidence>
<feature type="region of interest" description="Disordered" evidence="7">
    <location>
        <begin position="152"/>
        <end position="172"/>
    </location>
</feature>
<feature type="compositionally biased region" description="Basic and acidic residues" evidence="7">
    <location>
        <begin position="713"/>
        <end position="840"/>
    </location>
</feature>
<dbReference type="Gene3D" id="3.30.420.10">
    <property type="entry name" value="Ribonuclease H-like superfamily/Ribonuclease H"/>
    <property type="match status" value="1"/>
</dbReference>
<evidence type="ECO:0000259" key="8">
    <source>
        <dbReference type="SMART" id="SM00479"/>
    </source>
</evidence>
<feature type="region of interest" description="Disordered" evidence="7">
    <location>
        <begin position="185"/>
        <end position="381"/>
    </location>
</feature>
<feature type="compositionally biased region" description="Low complexity" evidence="7">
    <location>
        <begin position="1403"/>
        <end position="1436"/>
    </location>
</feature>